<evidence type="ECO:0000313" key="2">
    <source>
        <dbReference type="Proteomes" id="UP000001572"/>
    </source>
</evidence>
<proteinExistence type="predicted"/>
<dbReference type="PANTHER" id="PTHR34655:SF2">
    <property type="entry name" value="PEROXIREDOXIN FAMILY PROTEIN"/>
    <property type="match status" value="1"/>
</dbReference>
<dbReference type="RefSeq" id="WP_012062580.1">
    <property type="nucleotide sequence ID" value="NC_009633.1"/>
</dbReference>
<sequence length="162" mass="18375">MEQEQKQSLNLLMFSGDYDKALAGLILANSAKEMDVDVTMFFSFWGLFLLRDPDKMDLEGKSAYEKMFEMMTPRGPEALPLSHMNYGGVGKSMLLEMMEAKDAPMLEDFLKGARKKKVKFYGCKLSLDIMGLTKDELIPEVEIVDAQTYLKDALSSNMQLFI</sequence>
<dbReference type="OrthoDB" id="9802028at2"/>
<dbReference type="AlphaFoldDB" id="A6TMX1"/>
<dbReference type="Pfam" id="PF13686">
    <property type="entry name" value="DrsE_2"/>
    <property type="match status" value="1"/>
</dbReference>
<gene>
    <name evidence="1" type="ordered locus">Amet_1337</name>
</gene>
<keyword evidence="2" id="KW-1185">Reference proteome</keyword>
<dbReference type="Gene3D" id="3.40.1260.10">
    <property type="entry name" value="DsrEFH-like"/>
    <property type="match status" value="1"/>
</dbReference>
<evidence type="ECO:0008006" key="3">
    <source>
        <dbReference type="Google" id="ProtNLM"/>
    </source>
</evidence>
<name>A6TMX1_ALKMQ</name>
<dbReference type="STRING" id="293826.Amet_1337"/>
<dbReference type="SUPFAM" id="SSF75169">
    <property type="entry name" value="DsrEFH-like"/>
    <property type="match status" value="1"/>
</dbReference>
<dbReference type="PANTHER" id="PTHR34655">
    <property type="entry name" value="CONSERVED WITHIN P. AEROPHILUM"/>
    <property type="match status" value="1"/>
</dbReference>
<protein>
    <recommendedName>
        <fullName evidence="3">Sulfide reductase</fullName>
    </recommendedName>
</protein>
<reference evidence="2" key="1">
    <citation type="journal article" date="2016" name="Genome Announc.">
        <title>Complete genome sequence of Alkaliphilus metalliredigens strain QYMF, an alkaliphilic and metal-reducing bacterium isolated from borax-contaminated leachate ponds.</title>
        <authorList>
            <person name="Hwang C."/>
            <person name="Copeland A."/>
            <person name="Lucas S."/>
            <person name="Lapidus A."/>
            <person name="Barry K."/>
            <person name="Detter J.C."/>
            <person name="Glavina Del Rio T."/>
            <person name="Hammon N."/>
            <person name="Israni S."/>
            <person name="Dalin E."/>
            <person name="Tice H."/>
            <person name="Pitluck S."/>
            <person name="Chertkov O."/>
            <person name="Brettin T."/>
            <person name="Bruce D."/>
            <person name="Han C."/>
            <person name="Schmutz J."/>
            <person name="Larimer F."/>
            <person name="Land M.L."/>
            <person name="Hauser L."/>
            <person name="Kyrpides N."/>
            <person name="Mikhailova N."/>
            <person name="Ye Q."/>
            <person name="Zhou J."/>
            <person name="Richardson P."/>
            <person name="Fields M.W."/>
        </authorList>
    </citation>
    <scope>NUCLEOTIDE SEQUENCE [LARGE SCALE GENOMIC DNA]</scope>
    <source>
        <strain evidence="2">QYMF</strain>
    </source>
</reference>
<dbReference type="InterPro" id="IPR032836">
    <property type="entry name" value="DsrE2-like"/>
</dbReference>
<organism evidence="1 2">
    <name type="scientific">Alkaliphilus metalliredigens (strain QYMF)</name>
    <dbReference type="NCBI Taxonomy" id="293826"/>
    <lineage>
        <taxon>Bacteria</taxon>
        <taxon>Bacillati</taxon>
        <taxon>Bacillota</taxon>
        <taxon>Clostridia</taxon>
        <taxon>Peptostreptococcales</taxon>
        <taxon>Natronincolaceae</taxon>
        <taxon>Alkaliphilus</taxon>
    </lineage>
</organism>
<accession>A6TMX1</accession>
<dbReference type="eggNOG" id="COG2210">
    <property type="taxonomic scope" value="Bacteria"/>
</dbReference>
<dbReference type="HOGENOM" id="CLU_094970_1_1_9"/>
<dbReference type="KEGG" id="amt:Amet_1337"/>
<dbReference type="EMBL" id="CP000724">
    <property type="protein sequence ID" value="ABR47539.1"/>
    <property type="molecule type" value="Genomic_DNA"/>
</dbReference>
<dbReference type="Proteomes" id="UP000001572">
    <property type="component" value="Chromosome"/>
</dbReference>
<evidence type="ECO:0000313" key="1">
    <source>
        <dbReference type="EMBL" id="ABR47539.1"/>
    </source>
</evidence>
<dbReference type="InterPro" id="IPR027396">
    <property type="entry name" value="DsrEFH-like"/>
</dbReference>